<evidence type="ECO:0000313" key="6">
    <source>
        <dbReference type="Proteomes" id="UP000261828"/>
    </source>
</evidence>
<dbReference type="Gene3D" id="1.10.10.60">
    <property type="entry name" value="Homeodomain-like"/>
    <property type="match status" value="2"/>
</dbReference>
<comment type="caution">
    <text evidence="5">The sequence shown here is derived from an EMBL/GenBank/DDBJ whole genome shotgun (WGS) entry which is preliminary data.</text>
</comment>
<dbReference type="PROSITE" id="PS00041">
    <property type="entry name" value="HTH_ARAC_FAMILY_1"/>
    <property type="match status" value="1"/>
</dbReference>
<dbReference type="SUPFAM" id="SSF46689">
    <property type="entry name" value="Homeodomain-like"/>
    <property type="match status" value="2"/>
</dbReference>
<dbReference type="PANTHER" id="PTHR43280">
    <property type="entry name" value="ARAC-FAMILY TRANSCRIPTIONAL REGULATOR"/>
    <property type="match status" value="1"/>
</dbReference>
<evidence type="ECO:0000256" key="1">
    <source>
        <dbReference type="ARBA" id="ARBA00023015"/>
    </source>
</evidence>
<proteinExistence type="predicted"/>
<dbReference type="InterPro" id="IPR018062">
    <property type="entry name" value="HTH_AraC-typ_CS"/>
</dbReference>
<gene>
    <name evidence="5" type="ORF">DX873_10200</name>
</gene>
<dbReference type="Proteomes" id="UP000261828">
    <property type="component" value="Unassembled WGS sequence"/>
</dbReference>
<dbReference type="GO" id="GO:0003700">
    <property type="term" value="F:DNA-binding transcription factor activity"/>
    <property type="evidence" value="ECO:0007669"/>
    <property type="project" value="InterPro"/>
</dbReference>
<name>A0A371JQH1_9FLAO</name>
<dbReference type="InterPro" id="IPR020449">
    <property type="entry name" value="Tscrpt_reg_AraC-type_HTH"/>
</dbReference>
<evidence type="ECO:0000256" key="2">
    <source>
        <dbReference type="ARBA" id="ARBA00023125"/>
    </source>
</evidence>
<dbReference type="InterPro" id="IPR018060">
    <property type="entry name" value="HTH_AraC"/>
</dbReference>
<evidence type="ECO:0000313" key="5">
    <source>
        <dbReference type="EMBL" id="RDY59726.1"/>
    </source>
</evidence>
<dbReference type="SMART" id="SM00342">
    <property type="entry name" value="HTH_ARAC"/>
    <property type="match status" value="2"/>
</dbReference>
<feature type="domain" description="HTH araC/xylS-type" evidence="4">
    <location>
        <begin position="249"/>
        <end position="346"/>
    </location>
</feature>
<dbReference type="OrthoDB" id="9793451at2"/>
<sequence length="355" mass="42058">MVKKFKPEFNKVYFINKYTLFHILSGSGSIQVDFKNYTDWMDKAIYLEKGQYIKFLSDDFVVRTIEFPSKHVFDNRDVRVLFKHLISLGYINFNECTDCQKYLSETVFETNTKEIIDASLKQWFWQNPFNASKNEYQVIFDIKEVIDQEFPNHLNNEDLAALFRNNGYQAHALVKDKLGVTLRTMLDSKRLVESKKEVVFSDKSIQEVSYDMGFKDPAYFNRVFKKRTGYSPTQFRENFDYERKDPFVEDIIQLVRDHHGHERSLAFYADKMNLSIKALEKKTKDRMNESLGRLIRNEILNTSKKLLVEDIPIKEVSIQLGFEEPNHFSTFFKHQTGINPSQFRKEKVQENTPFL</sequence>
<keyword evidence="1" id="KW-0805">Transcription regulation</keyword>
<dbReference type="AlphaFoldDB" id="A0A371JQH1"/>
<keyword evidence="6" id="KW-1185">Reference proteome</keyword>
<dbReference type="GO" id="GO:0043565">
    <property type="term" value="F:sequence-specific DNA binding"/>
    <property type="evidence" value="ECO:0007669"/>
    <property type="project" value="InterPro"/>
</dbReference>
<accession>A0A371JQH1</accession>
<dbReference type="PRINTS" id="PR00032">
    <property type="entry name" value="HTHARAC"/>
</dbReference>
<organism evidence="5 6">
    <name type="scientific">Flagellimonas nanhaiensis</name>
    <dbReference type="NCBI Taxonomy" id="2292706"/>
    <lineage>
        <taxon>Bacteria</taxon>
        <taxon>Pseudomonadati</taxon>
        <taxon>Bacteroidota</taxon>
        <taxon>Flavobacteriia</taxon>
        <taxon>Flavobacteriales</taxon>
        <taxon>Flavobacteriaceae</taxon>
        <taxon>Flagellimonas</taxon>
    </lineage>
</organism>
<reference evidence="5 6" key="1">
    <citation type="submission" date="2018-08" db="EMBL/GenBank/DDBJ databases">
        <title>Muricauda nanhaiensis sp. nov., isolated from seawater of the South China Sea.</title>
        <authorList>
            <person name="Dang Y."/>
        </authorList>
    </citation>
    <scope>NUCLEOTIDE SEQUENCE [LARGE SCALE GENOMIC DNA]</scope>
    <source>
        <strain evidence="5 6">SM1704</strain>
    </source>
</reference>
<dbReference type="InterPro" id="IPR009057">
    <property type="entry name" value="Homeodomain-like_sf"/>
</dbReference>
<dbReference type="Pfam" id="PF12833">
    <property type="entry name" value="HTH_18"/>
    <property type="match status" value="2"/>
</dbReference>
<evidence type="ECO:0000259" key="4">
    <source>
        <dbReference type="PROSITE" id="PS01124"/>
    </source>
</evidence>
<dbReference type="RefSeq" id="WP_116184339.1">
    <property type="nucleotide sequence ID" value="NZ_QTJX01000002.1"/>
</dbReference>
<feature type="domain" description="HTH araC/xylS-type" evidence="4">
    <location>
        <begin position="140"/>
        <end position="238"/>
    </location>
</feature>
<dbReference type="PANTHER" id="PTHR43280:SF32">
    <property type="entry name" value="TRANSCRIPTIONAL REGULATORY PROTEIN"/>
    <property type="match status" value="1"/>
</dbReference>
<keyword evidence="2" id="KW-0238">DNA-binding</keyword>
<dbReference type="PROSITE" id="PS01124">
    <property type="entry name" value="HTH_ARAC_FAMILY_2"/>
    <property type="match status" value="2"/>
</dbReference>
<dbReference type="EMBL" id="QTJX01000002">
    <property type="protein sequence ID" value="RDY59726.1"/>
    <property type="molecule type" value="Genomic_DNA"/>
</dbReference>
<keyword evidence="3" id="KW-0804">Transcription</keyword>
<protein>
    <submittedName>
        <fullName evidence="5">Helix-turn-helix domain-containing protein</fullName>
    </submittedName>
</protein>
<evidence type="ECO:0000256" key="3">
    <source>
        <dbReference type="ARBA" id="ARBA00023163"/>
    </source>
</evidence>